<protein>
    <submittedName>
        <fullName evidence="3">SDR family oxidoreductase</fullName>
    </submittedName>
</protein>
<dbReference type="OrthoDB" id="9797020at2"/>
<accession>A0A3L9Y204</accession>
<dbReference type="InterPro" id="IPR020904">
    <property type="entry name" value="Sc_DH/Rdtase_CS"/>
</dbReference>
<dbReference type="FunFam" id="3.40.50.720:FF:000084">
    <property type="entry name" value="Short-chain dehydrogenase reductase"/>
    <property type="match status" value="1"/>
</dbReference>
<comment type="caution">
    <text evidence="3">The sequence shown here is derived from an EMBL/GenBank/DDBJ whole genome shotgun (WGS) entry which is preliminary data.</text>
</comment>
<dbReference type="CDD" id="cd05233">
    <property type="entry name" value="SDR_c"/>
    <property type="match status" value="1"/>
</dbReference>
<dbReference type="GO" id="GO:0006633">
    <property type="term" value="P:fatty acid biosynthetic process"/>
    <property type="evidence" value="ECO:0007669"/>
    <property type="project" value="TreeGrafter"/>
</dbReference>
<dbReference type="Proteomes" id="UP000281343">
    <property type="component" value="Unassembled WGS sequence"/>
</dbReference>
<dbReference type="InterPro" id="IPR002347">
    <property type="entry name" value="SDR_fam"/>
</dbReference>
<dbReference type="GO" id="GO:0048038">
    <property type="term" value="F:quinone binding"/>
    <property type="evidence" value="ECO:0007669"/>
    <property type="project" value="TreeGrafter"/>
</dbReference>
<dbReference type="PROSITE" id="PS00061">
    <property type="entry name" value="ADH_SHORT"/>
    <property type="match status" value="1"/>
</dbReference>
<gene>
    <name evidence="3" type="ORF">D9R08_14155</name>
</gene>
<dbReference type="GO" id="GO:0016616">
    <property type="term" value="F:oxidoreductase activity, acting on the CH-OH group of donors, NAD or NADP as acceptor"/>
    <property type="evidence" value="ECO:0007669"/>
    <property type="project" value="TreeGrafter"/>
</dbReference>
<dbReference type="PANTHER" id="PTHR42760:SF133">
    <property type="entry name" value="3-OXOACYL-[ACYL-CARRIER-PROTEIN] REDUCTASE"/>
    <property type="match status" value="1"/>
</dbReference>
<evidence type="ECO:0000313" key="4">
    <source>
        <dbReference type="Proteomes" id="UP000281343"/>
    </source>
</evidence>
<keyword evidence="4" id="KW-1185">Reference proteome</keyword>
<sequence>MDARSHQPVSTQRVFQERFEGKTALVTGGASGMGRAQALRLAAEGARVAILDRNKSGAEEVAHEIAALGATACPVPVDLSDVDAVESALDTAKASLGPAQLLFNNAGIVLVKPYVECTEDDFDRLMAVNVKSTFMVTRRVIPQMIAEGGGAIVLMSSVSSMRGFALEALYGVSKAAVQAMMMNIAVEYREDNIRCNAVCPAFVRTPHGLNEIKDFQALGFDWSDDDLAATQLRICEPEEVADVALFLASDDARFVNGEAVVVDNGWLAKA</sequence>
<dbReference type="SUPFAM" id="SSF51735">
    <property type="entry name" value="NAD(P)-binding Rossmann-fold domains"/>
    <property type="match status" value="1"/>
</dbReference>
<proteinExistence type="inferred from homology"/>
<dbReference type="PANTHER" id="PTHR42760">
    <property type="entry name" value="SHORT-CHAIN DEHYDROGENASES/REDUCTASES FAMILY MEMBER"/>
    <property type="match status" value="1"/>
</dbReference>
<evidence type="ECO:0000256" key="1">
    <source>
        <dbReference type="ARBA" id="ARBA00006484"/>
    </source>
</evidence>
<dbReference type="InterPro" id="IPR036291">
    <property type="entry name" value="NAD(P)-bd_dom_sf"/>
</dbReference>
<comment type="similarity">
    <text evidence="1">Belongs to the short-chain dehydrogenases/reductases (SDR) family.</text>
</comment>
<dbReference type="EMBL" id="RCNT01000007">
    <property type="protein sequence ID" value="RMA41455.1"/>
    <property type="molecule type" value="Genomic_DNA"/>
</dbReference>
<reference evidence="3 4" key="1">
    <citation type="submission" date="2018-10" db="EMBL/GenBank/DDBJ databases">
        <authorList>
            <person name="Jung H.S."/>
            <person name="Jeon C.O."/>
        </authorList>
    </citation>
    <scope>NUCLEOTIDE SEQUENCE [LARGE SCALE GENOMIC DNA]</scope>
    <source>
        <strain evidence="3 4">MA-7-27</strain>
    </source>
</reference>
<dbReference type="Pfam" id="PF13561">
    <property type="entry name" value="adh_short_C2"/>
    <property type="match status" value="1"/>
</dbReference>
<dbReference type="PRINTS" id="PR00080">
    <property type="entry name" value="SDRFAMILY"/>
</dbReference>
<dbReference type="Gene3D" id="3.40.50.720">
    <property type="entry name" value="NAD(P)-binding Rossmann-like Domain"/>
    <property type="match status" value="1"/>
</dbReference>
<dbReference type="AlphaFoldDB" id="A0A3L9Y204"/>
<keyword evidence="2" id="KW-0560">Oxidoreductase</keyword>
<evidence type="ECO:0000313" key="3">
    <source>
        <dbReference type="EMBL" id="RMA41455.1"/>
    </source>
</evidence>
<dbReference type="RefSeq" id="WP_121898714.1">
    <property type="nucleotide sequence ID" value="NZ_RCNT01000007.1"/>
</dbReference>
<name>A0A3L9Y204_9RHOB</name>
<dbReference type="PRINTS" id="PR00081">
    <property type="entry name" value="GDHRDH"/>
</dbReference>
<evidence type="ECO:0000256" key="2">
    <source>
        <dbReference type="ARBA" id="ARBA00023002"/>
    </source>
</evidence>
<organism evidence="3 4">
    <name type="scientific">Rhodophyticola porphyridii</name>
    <dbReference type="NCBI Taxonomy" id="1852017"/>
    <lineage>
        <taxon>Bacteria</taxon>
        <taxon>Pseudomonadati</taxon>
        <taxon>Pseudomonadota</taxon>
        <taxon>Alphaproteobacteria</taxon>
        <taxon>Rhodobacterales</taxon>
        <taxon>Roseobacteraceae</taxon>
        <taxon>Rhodophyticola</taxon>
    </lineage>
</organism>